<feature type="transmembrane region" description="Helical" evidence="1">
    <location>
        <begin position="231"/>
        <end position="252"/>
    </location>
</feature>
<dbReference type="Proteomes" id="UP000001683">
    <property type="component" value="Chromosome"/>
</dbReference>
<reference evidence="2 3" key="1">
    <citation type="submission" date="2008-04" db="EMBL/GenBank/DDBJ databases">
        <title>Complete sequence of chromosome of Natranaerobius thermophilus JW/NM-WN-LF.</title>
        <authorList>
            <consortium name="US DOE Joint Genome Institute"/>
            <person name="Copeland A."/>
            <person name="Lucas S."/>
            <person name="Lapidus A."/>
            <person name="Glavina del Rio T."/>
            <person name="Dalin E."/>
            <person name="Tice H."/>
            <person name="Bruce D."/>
            <person name="Goodwin L."/>
            <person name="Pitluck S."/>
            <person name="Chertkov O."/>
            <person name="Brettin T."/>
            <person name="Detter J.C."/>
            <person name="Han C."/>
            <person name="Kuske C.R."/>
            <person name="Schmutz J."/>
            <person name="Larimer F."/>
            <person name="Land M."/>
            <person name="Hauser L."/>
            <person name="Kyrpides N."/>
            <person name="Lykidis A."/>
            <person name="Mesbah N.M."/>
            <person name="Wiegel J."/>
        </authorList>
    </citation>
    <scope>NUCLEOTIDE SEQUENCE [LARGE SCALE GENOMIC DNA]</scope>
    <source>
        <strain evidence="3">ATCC BAA-1301 / DSM 18059 / JW/NM-WN-LF</strain>
    </source>
</reference>
<protein>
    <submittedName>
        <fullName evidence="2">Uncharacterized protein</fullName>
    </submittedName>
</protein>
<dbReference type="EMBL" id="CP001034">
    <property type="protein sequence ID" value="ACB85785.1"/>
    <property type="molecule type" value="Genomic_DNA"/>
</dbReference>
<feature type="transmembrane region" description="Helical" evidence="1">
    <location>
        <begin position="146"/>
        <end position="174"/>
    </location>
</feature>
<name>B2A813_NATTJ</name>
<keyword evidence="3" id="KW-1185">Reference proteome</keyword>
<dbReference type="RefSeq" id="WP_012448637.1">
    <property type="nucleotide sequence ID" value="NC_010718.1"/>
</dbReference>
<dbReference type="STRING" id="457570.Nther_2219"/>
<feature type="transmembrane region" description="Helical" evidence="1">
    <location>
        <begin position="258"/>
        <end position="282"/>
    </location>
</feature>
<evidence type="ECO:0000256" key="1">
    <source>
        <dbReference type="SAM" id="Phobius"/>
    </source>
</evidence>
<keyword evidence="1" id="KW-0812">Transmembrane</keyword>
<feature type="transmembrane region" description="Helical" evidence="1">
    <location>
        <begin position="180"/>
        <end position="200"/>
    </location>
</feature>
<keyword evidence="1" id="KW-1133">Transmembrane helix</keyword>
<keyword evidence="1" id="KW-0472">Membrane</keyword>
<dbReference type="KEGG" id="nth:Nther_2219"/>
<feature type="transmembrane region" description="Helical" evidence="1">
    <location>
        <begin position="23"/>
        <end position="43"/>
    </location>
</feature>
<accession>B2A813</accession>
<evidence type="ECO:0000313" key="2">
    <source>
        <dbReference type="EMBL" id="ACB85785.1"/>
    </source>
</evidence>
<organism evidence="2 3">
    <name type="scientific">Natranaerobius thermophilus (strain ATCC BAA-1301 / DSM 18059 / JW/NM-WN-LF)</name>
    <dbReference type="NCBI Taxonomy" id="457570"/>
    <lineage>
        <taxon>Bacteria</taxon>
        <taxon>Bacillati</taxon>
        <taxon>Bacillota</taxon>
        <taxon>Clostridia</taxon>
        <taxon>Natranaerobiales</taxon>
        <taxon>Natranaerobiaceae</taxon>
        <taxon>Natranaerobius</taxon>
    </lineage>
</organism>
<gene>
    <name evidence="2" type="ordered locus">Nther_2219</name>
</gene>
<evidence type="ECO:0000313" key="3">
    <source>
        <dbReference type="Proteomes" id="UP000001683"/>
    </source>
</evidence>
<sequence>MPIASIHENILKALGTIRNHPKLLYFALGLMIFFYILTLPLLLNQGNFYIDYADMDFGYIMEQVMPYMFPGSPPIGLPHSGENYIPADATQIGLIPFLVAGAITTFLAPAYLGLIRTAVRKDQGLCEDKLELDTFLSYGGRYFLKFLFVFLILGAVFLAAGLVFGTAGYILGLIFGRTALISSLVLNVVLILISFNFIFVEFEILEHEREESIIEVILSALSYIGNVKNQLIWYVCTFFLIGLVTMGINLTIDSLPVISYIVIPLISTGVLTVLLLTLYHYYRDIADASQEPDE</sequence>
<dbReference type="InParanoid" id="B2A813"/>
<dbReference type="HOGENOM" id="CLU_946037_0_0_9"/>
<feature type="transmembrane region" description="Helical" evidence="1">
    <location>
        <begin position="92"/>
        <end position="114"/>
    </location>
</feature>
<reference evidence="2 3" key="2">
    <citation type="journal article" date="2011" name="J. Bacteriol.">
        <title>Complete genome sequence of the anaerobic, halophilic alkalithermophile Natranaerobius thermophilus JW/NM-WN-LF.</title>
        <authorList>
            <person name="Zhao B."/>
            <person name="Mesbah N.M."/>
            <person name="Dalin E."/>
            <person name="Goodwin L."/>
            <person name="Nolan M."/>
            <person name="Pitluck S."/>
            <person name="Chertkov O."/>
            <person name="Brettin T.S."/>
            <person name="Han J."/>
            <person name="Larimer F.W."/>
            <person name="Land M.L."/>
            <person name="Hauser L."/>
            <person name="Kyrpides N."/>
            <person name="Wiegel J."/>
        </authorList>
    </citation>
    <scope>NUCLEOTIDE SEQUENCE [LARGE SCALE GENOMIC DNA]</scope>
    <source>
        <strain evidence="3">ATCC BAA-1301 / DSM 18059 / JW/NM-WN-LF</strain>
    </source>
</reference>
<proteinExistence type="predicted"/>
<dbReference type="AlphaFoldDB" id="B2A813"/>